<evidence type="ECO:0000313" key="2">
    <source>
        <dbReference type="EMBL" id="ENZ33983.1"/>
    </source>
</evidence>
<feature type="compositionally biased region" description="Low complexity" evidence="1">
    <location>
        <begin position="1240"/>
        <end position="1249"/>
    </location>
</feature>
<feature type="compositionally biased region" description="Polar residues" evidence="1">
    <location>
        <begin position="1272"/>
        <end position="1283"/>
    </location>
</feature>
<feature type="compositionally biased region" description="Low complexity" evidence="1">
    <location>
        <begin position="228"/>
        <end position="248"/>
    </location>
</feature>
<evidence type="ECO:0000256" key="1">
    <source>
        <dbReference type="SAM" id="MobiDB-lite"/>
    </source>
</evidence>
<dbReference type="GO" id="GO:0017056">
    <property type="term" value="F:structural constituent of nuclear pore"/>
    <property type="evidence" value="ECO:0007669"/>
    <property type="project" value="TreeGrafter"/>
</dbReference>
<organism evidence="2 3">
    <name type="scientific">Enterocloster bolteae 90B8</name>
    <dbReference type="NCBI Taxonomy" id="997897"/>
    <lineage>
        <taxon>Bacteria</taxon>
        <taxon>Bacillati</taxon>
        <taxon>Bacillota</taxon>
        <taxon>Clostridia</taxon>
        <taxon>Lachnospirales</taxon>
        <taxon>Lachnospiraceae</taxon>
        <taxon>Enterocloster</taxon>
    </lineage>
</organism>
<name>R0AC43_9FIRM</name>
<dbReference type="NCBIfam" id="NF033073">
    <property type="entry name" value="LPXTG_double"/>
    <property type="match status" value="1"/>
</dbReference>
<accession>R0AC43</accession>
<dbReference type="EMBL" id="AGYG01000029">
    <property type="protein sequence ID" value="ENZ33983.1"/>
    <property type="molecule type" value="Genomic_DNA"/>
</dbReference>
<gene>
    <name evidence="2" type="ORF">HMPREF1097_04552</name>
</gene>
<dbReference type="Proteomes" id="UP000013041">
    <property type="component" value="Unassembled WGS sequence"/>
</dbReference>
<dbReference type="Gene3D" id="3.30.1690.20">
    <property type="match status" value="1"/>
</dbReference>
<feature type="region of interest" description="Disordered" evidence="1">
    <location>
        <begin position="191"/>
        <end position="522"/>
    </location>
</feature>
<feature type="compositionally biased region" description="Basic and acidic residues" evidence="1">
    <location>
        <begin position="294"/>
        <end position="307"/>
    </location>
</feature>
<feature type="compositionally biased region" description="Low complexity" evidence="1">
    <location>
        <begin position="1187"/>
        <end position="1204"/>
    </location>
</feature>
<dbReference type="PATRIC" id="fig|997897.5.peg.4792"/>
<feature type="region of interest" description="Disordered" evidence="1">
    <location>
        <begin position="1187"/>
        <end position="1283"/>
    </location>
</feature>
<feature type="compositionally biased region" description="Gly residues" evidence="1">
    <location>
        <begin position="1250"/>
        <end position="1268"/>
    </location>
</feature>
<evidence type="ECO:0008006" key="4">
    <source>
        <dbReference type="Google" id="ProtNLM"/>
    </source>
</evidence>
<evidence type="ECO:0000313" key="3">
    <source>
        <dbReference type="Proteomes" id="UP000013041"/>
    </source>
</evidence>
<protein>
    <recommendedName>
        <fullName evidence="4">Doubled motif LPXTG anchor domain-containing protein</fullName>
    </recommendedName>
</protein>
<feature type="compositionally biased region" description="Basic and acidic residues" evidence="1">
    <location>
        <begin position="314"/>
        <end position="349"/>
    </location>
</feature>
<dbReference type="RefSeq" id="WP_002573557.1">
    <property type="nucleotide sequence ID" value="NZ_KB851157.1"/>
</dbReference>
<dbReference type="HOGENOM" id="CLU_258407_0_0_9"/>
<feature type="compositionally biased region" description="Basic and acidic residues" evidence="1">
    <location>
        <begin position="357"/>
        <end position="436"/>
    </location>
</feature>
<sequence>MERRRSSGTITKSMYYSQKRILAFLLTAAMVFTNLGTGLNVSYAGTADQVTFQMKGADLVAAVEEAIESGHEITADDLGFTNGRTAEFEKVFFGTKGAVYEVYPEMEGSSMEAELRVFVRLPEDAGDMYMVTGDEEIILLYVNNGEETISCTTEITRMDDGVEKVKKTKRVTIRSYEDAFGDEEVDIISKPAQEETEASESETSVESGADGTGESTLPEESADGSGSGENSGNSGQDASENSSENSGENQEEISRPEDGSLGSAGNTDHGSDGNADHSTADTEAVPPDDAQGTDTEKDNAADTKVPEKNSGSGSDEKPEKDIADQDKDTQKQEDREEKSNKDEDKKEEGAVPAAAISRHDAPVVSEKEEGSPADSADVKENVPEKEEASNEKETEPREKEEHKEVKETEEAAETGKEKETETVKETEKPSAEETREPAAPTTEVNVPDTDEVQTTKADDEGSAPESTQAADSTAGSSEPSSDSAETSTAPSADASLPSESEQETAPEPVPEDDTKKASTSDLAGMGYCSTAKVYTTSLNQLKALEDFDGYKVTYTSFPEASARIMEGTRGVKEGESLTFGVKTQLGYTIDNVTANDEDLEADSVTDELDGSQTAWYTISEVYEEQNIQVYTLETLEHPAFDKSVEVNGVTIRITAPEGVLPADTQIQAEEITEQVESALTEKVDAESDDGTVVSTIIAYDINLMYDGVKLDNSWAEDGSNLVTVSFSGERIEKASMEADQIEILHLETPTQEVQAVSAKAELEGSGETEAVAQVPVLDGISADDIAVDSEGRQELDVSGSASVGQIHFQTDHFSAFTAIFKTSPYLVIANELQEGSEGAEKVEYTYKVSITDSRKNKNEKLYLLTGDGGAEEYNTTAVTEGDTNTYTFNLKPNGKMKIGNVGPSAEYRVVQTIEDTYNEFRGVTETARTKIDWIETDIDLGTEGEGESFPYGYGSNNQYGSLMERAAVLMRAYTKCREYDETPGRKDRFEQRRALLGISNNNVTNDSIIAKLLEDHYGTSKWPLASEEGFGDLAGIVSERLEKDNVPNNKRPKNLYLHIYFRTVDSAENMEIIPYLTGSDALKDWNAYAAFDSQEGMWYQYLKAYPVSTTYMISSLHAGGNVNTPKTMHMLMEEDSGNWHAMCPGEVPDIGDPIMQPAVDGVISKFGTAYQIEYTFKNYYYNSTSAGDGSTDTGSTDNGSSGNDSSEKPDNDSNNGNGNESGGVSGNDTADTDTPGSSAGGTTNTSQGSEGSGSSGGGTTTTSGGTGRYQGTDAQSGPGAQQNVIESSQVPLASLPADASAAFSQSMAIIDDGEIPLAAIPKTGDRGSSAHELSFILSGMLMAVYLVLGKKKKES</sequence>
<comment type="caution">
    <text evidence="2">The sequence shown here is derived from an EMBL/GenBank/DDBJ whole genome shotgun (WGS) entry which is preliminary data.</text>
</comment>
<feature type="compositionally biased region" description="Basic and acidic residues" evidence="1">
    <location>
        <begin position="269"/>
        <end position="280"/>
    </location>
</feature>
<dbReference type="GO" id="GO:0006406">
    <property type="term" value="P:mRNA export from nucleus"/>
    <property type="evidence" value="ECO:0007669"/>
    <property type="project" value="TreeGrafter"/>
</dbReference>
<dbReference type="PANTHER" id="PTHR18898">
    <property type="entry name" value="NUCLEOPROTEIN TPR-RELATED"/>
    <property type="match status" value="1"/>
</dbReference>
<dbReference type="PANTHER" id="PTHR18898:SF2">
    <property type="entry name" value="NUCLEOPROTEIN TPR"/>
    <property type="match status" value="1"/>
</dbReference>
<reference evidence="2 3" key="1">
    <citation type="submission" date="2013-01" db="EMBL/GenBank/DDBJ databases">
        <title>The Genome Sequence of Clostridium bolteae 90B8.</title>
        <authorList>
            <consortium name="The Broad Institute Genome Sequencing Platform"/>
            <person name="Earl A."/>
            <person name="Ward D."/>
            <person name="Feldgarden M."/>
            <person name="Gevers D."/>
            <person name="Courvalin P."/>
            <person name="Lambert T."/>
            <person name="Walker B."/>
            <person name="Young S.K."/>
            <person name="Zeng Q."/>
            <person name="Gargeya S."/>
            <person name="Fitzgerald M."/>
            <person name="Haas B."/>
            <person name="Abouelleil A."/>
            <person name="Alvarado L."/>
            <person name="Arachchi H.M."/>
            <person name="Berlin A.M."/>
            <person name="Chapman S.B."/>
            <person name="Dewar J."/>
            <person name="Goldberg J."/>
            <person name="Griggs A."/>
            <person name="Gujja S."/>
            <person name="Hansen M."/>
            <person name="Howarth C."/>
            <person name="Imamovic A."/>
            <person name="Larimer J."/>
            <person name="McCowan C."/>
            <person name="Murphy C."/>
            <person name="Neiman D."/>
            <person name="Pearson M."/>
            <person name="Priest M."/>
            <person name="Roberts A."/>
            <person name="Saif S."/>
            <person name="Shea T."/>
            <person name="Sisk P."/>
            <person name="Sykes S."/>
            <person name="Wortman J."/>
            <person name="Nusbaum C."/>
            <person name="Birren B."/>
        </authorList>
    </citation>
    <scope>NUCLEOTIDE SEQUENCE [LARGE SCALE GENOMIC DNA]</scope>
    <source>
        <strain evidence="2 3">90B8</strain>
    </source>
</reference>
<feature type="compositionally biased region" description="Low complexity" evidence="1">
    <location>
        <begin position="470"/>
        <end position="495"/>
    </location>
</feature>
<proteinExistence type="predicted"/>